<dbReference type="Proteomes" id="UP000054350">
    <property type="component" value="Unassembled WGS sequence"/>
</dbReference>
<dbReference type="OrthoDB" id="333905at2759"/>
<gene>
    <name evidence="3" type="ORF">AMAG_07325</name>
</gene>
<feature type="domain" description="START" evidence="2">
    <location>
        <begin position="203"/>
        <end position="391"/>
    </location>
</feature>
<dbReference type="EMBL" id="GG745339">
    <property type="protein sequence ID" value="KNE62071.1"/>
    <property type="molecule type" value="Genomic_DNA"/>
</dbReference>
<sequence length="493" mass="52655">MALQAKPGAAAPAASIVMPAPAADLSPRAAHLAILRLLVVALPPSLLSALPFGRTWDLMHYVLLELSVLALFRTLLGLPDPTRLVGAGASPETTRNVVVPPPPPPAPTNVTIVVPEPKAATSPAPAPAAAAATAVAVNEDEDEGSDDDDDASDAEDATPAPVDEEVDLGKDDDTNVPVHHHPLLKLCDPLVAKLLAMTAMGDAVADANDWDLVVDRGDAVKIWRSKHSEHRYRLLGIFDASLYTTFDFLNDIEKRPEWDEMTEGASIVEQLSPTTRVQHIKIKAIWPTSARDLLLLSHWRRLSPSTLLACTTSVDHANVPEAPGVVRMWAECAGQLCERVVVNGVEKTRVLQIADGDPKGWVPKSILTMVATKALPDSFIKVNRLVAQLLHAQTSRYFPAPPPKKGKGKKGKKAKSAAALPPPPPSAPVIKTVETPATPLVTAPAPVAVRTSWLAPWKAALKTVHRVLTGASPYLVSAMAVMMIVQRLKRIQG</sequence>
<accession>A0A0L0SHT9</accession>
<proteinExistence type="predicted"/>
<feature type="compositionally biased region" description="Acidic residues" evidence="1">
    <location>
        <begin position="138"/>
        <end position="166"/>
    </location>
</feature>
<dbReference type="VEuPathDB" id="FungiDB:AMAG_07325"/>
<dbReference type="PANTHER" id="PTHR19308">
    <property type="entry name" value="PHOSPHATIDYLCHOLINE TRANSFER PROTEIN"/>
    <property type="match status" value="1"/>
</dbReference>
<dbReference type="Gene3D" id="3.30.530.20">
    <property type="match status" value="1"/>
</dbReference>
<evidence type="ECO:0000259" key="2">
    <source>
        <dbReference type="PROSITE" id="PS50848"/>
    </source>
</evidence>
<keyword evidence="4" id="KW-1185">Reference proteome</keyword>
<organism evidence="3 4">
    <name type="scientific">Allomyces macrogynus (strain ATCC 38327)</name>
    <name type="common">Allomyces javanicus var. macrogynus</name>
    <dbReference type="NCBI Taxonomy" id="578462"/>
    <lineage>
        <taxon>Eukaryota</taxon>
        <taxon>Fungi</taxon>
        <taxon>Fungi incertae sedis</taxon>
        <taxon>Blastocladiomycota</taxon>
        <taxon>Blastocladiomycetes</taxon>
        <taxon>Blastocladiales</taxon>
        <taxon>Blastocladiaceae</taxon>
        <taxon>Allomyces</taxon>
    </lineage>
</organism>
<dbReference type="SMART" id="SM00234">
    <property type="entry name" value="START"/>
    <property type="match status" value="1"/>
</dbReference>
<dbReference type="STRING" id="578462.A0A0L0SHT9"/>
<reference evidence="4" key="2">
    <citation type="submission" date="2009-11" db="EMBL/GenBank/DDBJ databases">
        <title>The Genome Sequence of Allomyces macrogynus strain ATCC 38327.</title>
        <authorList>
            <consortium name="The Broad Institute Genome Sequencing Platform"/>
            <person name="Russ C."/>
            <person name="Cuomo C."/>
            <person name="Shea T."/>
            <person name="Young S.K."/>
            <person name="Zeng Q."/>
            <person name="Koehrsen M."/>
            <person name="Haas B."/>
            <person name="Borodovsky M."/>
            <person name="Guigo R."/>
            <person name="Alvarado L."/>
            <person name="Berlin A."/>
            <person name="Borenstein D."/>
            <person name="Chen Z."/>
            <person name="Engels R."/>
            <person name="Freedman E."/>
            <person name="Gellesch M."/>
            <person name="Goldberg J."/>
            <person name="Griggs A."/>
            <person name="Gujja S."/>
            <person name="Heiman D."/>
            <person name="Hepburn T."/>
            <person name="Howarth C."/>
            <person name="Jen D."/>
            <person name="Larson L."/>
            <person name="Lewis B."/>
            <person name="Mehta T."/>
            <person name="Park D."/>
            <person name="Pearson M."/>
            <person name="Roberts A."/>
            <person name="Saif S."/>
            <person name="Shenoy N."/>
            <person name="Sisk P."/>
            <person name="Stolte C."/>
            <person name="Sykes S."/>
            <person name="Walk T."/>
            <person name="White J."/>
            <person name="Yandava C."/>
            <person name="Burger G."/>
            <person name="Gray M.W."/>
            <person name="Holland P.W.H."/>
            <person name="King N."/>
            <person name="Lang F.B.F."/>
            <person name="Roger A.J."/>
            <person name="Ruiz-Trillo I."/>
            <person name="Lander E."/>
            <person name="Nusbaum C."/>
        </authorList>
    </citation>
    <scope>NUCLEOTIDE SEQUENCE [LARGE SCALE GENOMIC DNA]</scope>
    <source>
        <strain evidence="4">ATCC 38327</strain>
    </source>
</reference>
<dbReference type="AlphaFoldDB" id="A0A0L0SHT9"/>
<evidence type="ECO:0000256" key="1">
    <source>
        <dbReference type="SAM" id="MobiDB-lite"/>
    </source>
</evidence>
<dbReference type="InterPro" id="IPR002913">
    <property type="entry name" value="START_lipid-bd_dom"/>
</dbReference>
<dbReference type="Pfam" id="PF01852">
    <property type="entry name" value="START"/>
    <property type="match status" value="1"/>
</dbReference>
<name>A0A0L0SHT9_ALLM3</name>
<dbReference type="eggNOG" id="KOG1739">
    <property type="taxonomic scope" value="Eukaryota"/>
</dbReference>
<evidence type="ECO:0000313" key="4">
    <source>
        <dbReference type="Proteomes" id="UP000054350"/>
    </source>
</evidence>
<dbReference type="SUPFAM" id="SSF55961">
    <property type="entry name" value="Bet v1-like"/>
    <property type="match status" value="1"/>
</dbReference>
<feature type="compositionally biased region" description="Basic residues" evidence="1">
    <location>
        <begin position="404"/>
        <end position="415"/>
    </location>
</feature>
<reference evidence="3 4" key="1">
    <citation type="submission" date="2009-11" db="EMBL/GenBank/DDBJ databases">
        <title>Annotation of Allomyces macrogynus ATCC 38327.</title>
        <authorList>
            <consortium name="The Broad Institute Genome Sequencing Platform"/>
            <person name="Russ C."/>
            <person name="Cuomo C."/>
            <person name="Burger G."/>
            <person name="Gray M.W."/>
            <person name="Holland P.W.H."/>
            <person name="King N."/>
            <person name="Lang F.B.F."/>
            <person name="Roger A.J."/>
            <person name="Ruiz-Trillo I."/>
            <person name="Young S.K."/>
            <person name="Zeng Q."/>
            <person name="Gargeya S."/>
            <person name="Fitzgerald M."/>
            <person name="Haas B."/>
            <person name="Abouelleil A."/>
            <person name="Alvarado L."/>
            <person name="Arachchi H.M."/>
            <person name="Berlin A."/>
            <person name="Chapman S.B."/>
            <person name="Gearin G."/>
            <person name="Goldberg J."/>
            <person name="Griggs A."/>
            <person name="Gujja S."/>
            <person name="Hansen M."/>
            <person name="Heiman D."/>
            <person name="Howarth C."/>
            <person name="Larimer J."/>
            <person name="Lui A."/>
            <person name="MacDonald P.J.P."/>
            <person name="McCowen C."/>
            <person name="Montmayeur A."/>
            <person name="Murphy C."/>
            <person name="Neiman D."/>
            <person name="Pearson M."/>
            <person name="Priest M."/>
            <person name="Roberts A."/>
            <person name="Saif S."/>
            <person name="Shea T."/>
            <person name="Sisk P."/>
            <person name="Stolte C."/>
            <person name="Sykes S."/>
            <person name="Wortman J."/>
            <person name="Nusbaum C."/>
            <person name="Birren B."/>
        </authorList>
    </citation>
    <scope>NUCLEOTIDE SEQUENCE [LARGE SCALE GENOMIC DNA]</scope>
    <source>
        <strain evidence="3 4">ATCC 38327</strain>
    </source>
</reference>
<feature type="compositionally biased region" description="Low complexity" evidence="1">
    <location>
        <begin position="118"/>
        <end position="137"/>
    </location>
</feature>
<dbReference type="GO" id="GO:0005737">
    <property type="term" value="C:cytoplasm"/>
    <property type="evidence" value="ECO:0007669"/>
    <property type="project" value="UniProtKB-ARBA"/>
</dbReference>
<evidence type="ECO:0000313" key="3">
    <source>
        <dbReference type="EMBL" id="KNE62071.1"/>
    </source>
</evidence>
<dbReference type="CDD" id="cd00177">
    <property type="entry name" value="START"/>
    <property type="match status" value="1"/>
</dbReference>
<dbReference type="InterPro" id="IPR051213">
    <property type="entry name" value="START_lipid_transfer"/>
</dbReference>
<feature type="region of interest" description="Disordered" evidence="1">
    <location>
        <begin position="397"/>
        <end position="428"/>
    </location>
</feature>
<dbReference type="OMA" id="VADANDW"/>
<feature type="region of interest" description="Disordered" evidence="1">
    <location>
        <begin position="118"/>
        <end position="175"/>
    </location>
</feature>
<dbReference type="InterPro" id="IPR023393">
    <property type="entry name" value="START-like_dom_sf"/>
</dbReference>
<protein>
    <recommendedName>
        <fullName evidence="2">START domain-containing protein</fullName>
    </recommendedName>
</protein>
<dbReference type="PANTHER" id="PTHR19308:SF14">
    <property type="entry name" value="START DOMAIN-CONTAINING PROTEIN"/>
    <property type="match status" value="1"/>
</dbReference>
<dbReference type="GO" id="GO:0008289">
    <property type="term" value="F:lipid binding"/>
    <property type="evidence" value="ECO:0007669"/>
    <property type="project" value="InterPro"/>
</dbReference>
<dbReference type="PROSITE" id="PS50848">
    <property type="entry name" value="START"/>
    <property type="match status" value="1"/>
</dbReference>